<proteinExistence type="predicted"/>
<keyword evidence="1" id="KW-1133">Transmembrane helix</keyword>
<evidence type="ECO:0000313" key="3">
    <source>
        <dbReference type="Proteomes" id="UP000202528"/>
    </source>
</evidence>
<reference evidence="2 3" key="1">
    <citation type="submission" date="2010-09" db="EMBL/GenBank/DDBJ databases">
        <title>The Genome Sequence of Halorubrum phage CGphi46.</title>
        <authorList>
            <consortium name="The Broad Institute Genome Sequencing Platform"/>
            <person name="Henn M.R."/>
            <person name="Dillon J."/>
            <person name="Levin J."/>
            <person name="Malboeuf C."/>
            <person name="Casali M."/>
            <person name="Russ C."/>
            <person name="Lennon N."/>
            <person name="Chapman S.B."/>
            <person name="Erlich R."/>
            <person name="Young S.K."/>
            <person name="Yandava C."/>
            <person name="Zeng Q."/>
            <person name="Fitzgerald M.F."/>
            <person name="Alvarado L."/>
            <person name="Anderson S."/>
            <person name="Berlin A."/>
            <person name="Chen Z."/>
            <person name="Freedman E."/>
            <person name="Gellesch M."/>
            <person name="Goldberg J."/>
            <person name="Green L."/>
            <person name="Griggs A."/>
            <person name="Gujja S."/>
            <person name="Heilman E."/>
            <person name="Heiman D."/>
            <person name="Hollinger A."/>
            <person name="Howarth C."/>
            <person name="Larson L."/>
            <person name="Mehta T."/>
            <person name="Neiman D."/>
            <person name="Pearson M."/>
            <person name="Roberts A."/>
            <person name="Ryan E."/>
            <person name="Saif S."/>
            <person name="Shea T."/>
            <person name="Shenoy N."/>
            <person name="Sisk P."/>
            <person name="Stolte C."/>
            <person name="Sykes S."/>
            <person name="White J."/>
            <person name="Haas B."/>
            <person name="Nusbaum C."/>
            <person name="Birren B."/>
        </authorList>
    </citation>
    <scope>NUCLEOTIDE SEQUENCE [LARGE SCALE GENOMIC DNA]</scope>
    <source>
        <strain evidence="2 3">CGphi46</strain>
    </source>
</reference>
<dbReference type="RefSeq" id="YP_008126567.1">
    <property type="nucleotide sequence ID" value="NC_021537.1"/>
</dbReference>
<keyword evidence="1" id="KW-0812">Transmembrane</keyword>
<evidence type="ECO:0000256" key="1">
    <source>
        <dbReference type="SAM" id="Phobius"/>
    </source>
</evidence>
<keyword evidence="3" id="KW-1185">Reference proteome</keyword>
<dbReference type="EMBL" id="HQ332141">
    <property type="protein sequence ID" value="AGN33820.1"/>
    <property type="molecule type" value="Genomic_DNA"/>
</dbReference>
<dbReference type="GeneID" id="16045694"/>
<feature type="transmembrane region" description="Helical" evidence="1">
    <location>
        <begin position="12"/>
        <end position="39"/>
    </location>
</feature>
<organism evidence="2 3">
    <name type="scientific">Halorubrum virus CGphi46</name>
    <dbReference type="NCBI Taxonomy" id="754066"/>
    <lineage>
        <taxon>Viruses</taxon>
        <taxon>Duplodnaviria</taxon>
        <taxon>Heunggongvirae</taxon>
        <taxon>Uroviricota</taxon>
        <taxon>Caudoviricetes</taxon>
        <taxon>Kirjokansivirales</taxon>
        <taxon>Graaviviridae</taxon>
        <taxon>Seejivirus</taxon>
        <taxon>Seejivirus salhabitans</taxon>
    </lineage>
</organism>
<name>R9TNV4_9CAUD</name>
<protein>
    <submittedName>
        <fullName evidence="2">Uncharacterized protein</fullName>
    </submittedName>
</protein>
<dbReference type="KEGG" id="vg:16045694"/>
<gene>
    <name evidence="2" type="ORF">HALG_00032</name>
</gene>
<keyword evidence="1" id="KW-0472">Membrane</keyword>
<dbReference type="Proteomes" id="UP000202528">
    <property type="component" value="Segment"/>
</dbReference>
<evidence type="ECO:0000313" key="2">
    <source>
        <dbReference type="EMBL" id="AGN33820.1"/>
    </source>
</evidence>
<accession>R9TNV4</accession>
<sequence>MDEHTSFAVAAFAVYGSSAAAAIAAMYFGYDIVALVAILGGMMVSIKTDSGDDDV</sequence>